<keyword evidence="1" id="KW-0472">Membrane</keyword>
<name>A0A9D2S544_9FIRM</name>
<gene>
    <name evidence="2" type="ORF">H9945_10915</name>
</gene>
<protein>
    <recommendedName>
        <fullName evidence="4">Cell division protein FtsL</fullName>
    </recommendedName>
</protein>
<proteinExistence type="predicted"/>
<evidence type="ECO:0000313" key="3">
    <source>
        <dbReference type="Proteomes" id="UP000886803"/>
    </source>
</evidence>
<evidence type="ECO:0000313" key="2">
    <source>
        <dbReference type="EMBL" id="HJB42995.1"/>
    </source>
</evidence>
<dbReference type="AlphaFoldDB" id="A0A9D2S544"/>
<feature type="transmembrane region" description="Helical" evidence="1">
    <location>
        <begin position="38"/>
        <end position="60"/>
    </location>
</feature>
<reference evidence="2" key="1">
    <citation type="journal article" date="2021" name="PeerJ">
        <title>Extensive microbial diversity within the chicken gut microbiome revealed by metagenomics and culture.</title>
        <authorList>
            <person name="Gilroy R."/>
            <person name="Ravi A."/>
            <person name="Getino M."/>
            <person name="Pursley I."/>
            <person name="Horton D.L."/>
            <person name="Alikhan N.F."/>
            <person name="Baker D."/>
            <person name="Gharbi K."/>
            <person name="Hall N."/>
            <person name="Watson M."/>
            <person name="Adriaenssens E.M."/>
            <person name="Foster-Nyarko E."/>
            <person name="Jarju S."/>
            <person name="Secka A."/>
            <person name="Antonio M."/>
            <person name="Oren A."/>
            <person name="Chaudhuri R.R."/>
            <person name="La Ragione R."/>
            <person name="Hildebrand F."/>
            <person name="Pallen M.J."/>
        </authorList>
    </citation>
    <scope>NUCLEOTIDE SEQUENCE</scope>
    <source>
        <strain evidence="2">ChiBcec8-13705</strain>
    </source>
</reference>
<keyword evidence="1" id="KW-1133">Transmembrane helix</keyword>
<evidence type="ECO:0000256" key="1">
    <source>
        <dbReference type="SAM" id="Phobius"/>
    </source>
</evidence>
<evidence type="ECO:0008006" key="4">
    <source>
        <dbReference type="Google" id="ProtNLM"/>
    </source>
</evidence>
<dbReference type="EMBL" id="DWYG01000185">
    <property type="protein sequence ID" value="HJB42995.1"/>
    <property type="molecule type" value="Genomic_DNA"/>
</dbReference>
<sequence length="158" mass="17104">MTSAAFEPTRHTAQPRPSAPRLRVVRGGRYTLGRAKTIMQQAGMVLLVALMLALVTAIVASQARLTELSGEIDATRNDLATAQTTYDYLSSQMDKIANMSNLETVAETRLGLVKADPSQITYVRLEDQSVIETVEDGAAKLVEDVRTAALDLLSSLKP</sequence>
<comment type="caution">
    <text evidence="2">The sequence shown here is derived from an EMBL/GenBank/DDBJ whole genome shotgun (WGS) entry which is preliminary data.</text>
</comment>
<accession>A0A9D2S544</accession>
<organism evidence="2 3">
    <name type="scientific">Candidatus Gemmiger avicola</name>
    <dbReference type="NCBI Taxonomy" id="2838605"/>
    <lineage>
        <taxon>Bacteria</taxon>
        <taxon>Bacillati</taxon>
        <taxon>Bacillota</taxon>
        <taxon>Clostridia</taxon>
        <taxon>Eubacteriales</taxon>
        <taxon>Gemmiger</taxon>
    </lineage>
</organism>
<dbReference type="Proteomes" id="UP000886803">
    <property type="component" value="Unassembled WGS sequence"/>
</dbReference>
<reference evidence="2" key="2">
    <citation type="submission" date="2021-04" db="EMBL/GenBank/DDBJ databases">
        <authorList>
            <person name="Gilroy R."/>
        </authorList>
    </citation>
    <scope>NUCLEOTIDE SEQUENCE</scope>
    <source>
        <strain evidence="2">ChiBcec8-13705</strain>
    </source>
</reference>
<keyword evidence="1" id="KW-0812">Transmembrane</keyword>